<evidence type="ECO:0000256" key="1">
    <source>
        <dbReference type="SAM" id="MobiDB-lite"/>
    </source>
</evidence>
<evidence type="ECO:0000313" key="3">
    <source>
        <dbReference type="Proteomes" id="UP001515480"/>
    </source>
</evidence>
<dbReference type="Proteomes" id="UP001515480">
    <property type="component" value="Unassembled WGS sequence"/>
</dbReference>
<sequence length="143" mass="15752">MALTAEEREASMECDEFVAASDAAGGKRPAESTHPSEGVTPHGPRTASATARKPAGKVKKMGWLTVSCPANTQGVASFDLATALTKKETRTMRKSECMIQYHLARMPMYGAYESAQYAKANELRENMKNLEMKAKERWERGHV</sequence>
<gene>
    <name evidence="2" type="ORF">AB1Y20_000228</name>
</gene>
<accession>A0AB34K495</accession>
<dbReference type="AlphaFoldDB" id="A0AB34K495"/>
<dbReference type="EMBL" id="JBGBPQ010000001">
    <property type="protein sequence ID" value="KAL1529274.1"/>
    <property type="molecule type" value="Genomic_DNA"/>
</dbReference>
<feature type="compositionally biased region" description="Basic and acidic residues" evidence="1">
    <location>
        <begin position="1"/>
        <end position="11"/>
    </location>
</feature>
<proteinExistence type="predicted"/>
<keyword evidence="3" id="KW-1185">Reference proteome</keyword>
<evidence type="ECO:0000313" key="2">
    <source>
        <dbReference type="EMBL" id="KAL1529274.1"/>
    </source>
</evidence>
<comment type="caution">
    <text evidence="2">The sequence shown here is derived from an EMBL/GenBank/DDBJ whole genome shotgun (WGS) entry which is preliminary data.</text>
</comment>
<reference evidence="2 3" key="1">
    <citation type="journal article" date="2024" name="Science">
        <title>Giant polyketide synthase enzymes in the biosynthesis of giant marine polyether toxins.</title>
        <authorList>
            <person name="Fallon T.R."/>
            <person name="Shende V.V."/>
            <person name="Wierzbicki I.H."/>
            <person name="Pendleton A.L."/>
            <person name="Watervoot N.F."/>
            <person name="Auber R.P."/>
            <person name="Gonzalez D.J."/>
            <person name="Wisecaver J.H."/>
            <person name="Moore B.S."/>
        </authorList>
    </citation>
    <scope>NUCLEOTIDE SEQUENCE [LARGE SCALE GENOMIC DNA]</scope>
    <source>
        <strain evidence="2 3">12B1</strain>
    </source>
</reference>
<protein>
    <recommendedName>
        <fullName evidence="4">Nucleolar protein 16</fullName>
    </recommendedName>
</protein>
<name>A0AB34K495_PRYPA</name>
<evidence type="ECO:0008006" key="4">
    <source>
        <dbReference type="Google" id="ProtNLM"/>
    </source>
</evidence>
<organism evidence="2 3">
    <name type="scientific">Prymnesium parvum</name>
    <name type="common">Toxic golden alga</name>
    <dbReference type="NCBI Taxonomy" id="97485"/>
    <lineage>
        <taxon>Eukaryota</taxon>
        <taxon>Haptista</taxon>
        <taxon>Haptophyta</taxon>
        <taxon>Prymnesiophyceae</taxon>
        <taxon>Prymnesiales</taxon>
        <taxon>Prymnesiaceae</taxon>
        <taxon>Prymnesium</taxon>
    </lineage>
</organism>
<feature type="region of interest" description="Disordered" evidence="1">
    <location>
        <begin position="1"/>
        <end position="56"/>
    </location>
</feature>